<dbReference type="InterPro" id="IPR027275">
    <property type="entry name" value="PRC-brl_dom"/>
</dbReference>
<dbReference type="OrthoDB" id="7274881at2"/>
<dbReference type="InterPro" id="IPR011033">
    <property type="entry name" value="PRC_barrel-like_sf"/>
</dbReference>
<dbReference type="RefSeq" id="WP_120703072.1">
    <property type="nucleotide sequence ID" value="NZ_CP032694.1"/>
</dbReference>
<dbReference type="PANTHER" id="PTHR36505">
    <property type="entry name" value="BLR1072 PROTEIN"/>
    <property type="match status" value="1"/>
</dbReference>
<dbReference type="Pfam" id="PF05239">
    <property type="entry name" value="PRC"/>
    <property type="match status" value="1"/>
</dbReference>
<keyword evidence="3" id="KW-1185">Reference proteome</keyword>
<accession>A0A387FI04</accession>
<proteinExistence type="predicted"/>
<dbReference type="KEGG" id="rjg:CCGE525_03505"/>
<organism evidence="2 3">
    <name type="scientific">Rhizobium jaguaris</name>
    <dbReference type="NCBI Taxonomy" id="1312183"/>
    <lineage>
        <taxon>Bacteria</taxon>
        <taxon>Pseudomonadati</taxon>
        <taxon>Pseudomonadota</taxon>
        <taxon>Alphaproteobacteria</taxon>
        <taxon>Hyphomicrobiales</taxon>
        <taxon>Rhizobiaceae</taxon>
        <taxon>Rhizobium/Agrobacterium group</taxon>
        <taxon>Rhizobium</taxon>
    </lineage>
</organism>
<dbReference type="Proteomes" id="UP000282195">
    <property type="component" value="Chromosome"/>
</dbReference>
<name>A0A387FI04_9HYPH</name>
<dbReference type="EMBL" id="CP032694">
    <property type="protein sequence ID" value="AYG57983.1"/>
    <property type="molecule type" value="Genomic_DNA"/>
</dbReference>
<reference evidence="2 3" key="1">
    <citation type="submission" date="2018-10" db="EMBL/GenBank/DDBJ databases">
        <title>Rhizobium etli, R. leguminosarum and a new Rhizobium genospecies from Phaseolus dumosus.</title>
        <authorList>
            <person name="Ramirez-Puebla S.T."/>
            <person name="Rogel-Hernandez M.A."/>
            <person name="Guerrero G."/>
            <person name="Ormeno-Orrillo E."/>
            <person name="Martinez-Romero J.C."/>
            <person name="Negrete-Yankelevich S."/>
            <person name="Martinez-Romero E."/>
        </authorList>
    </citation>
    <scope>NUCLEOTIDE SEQUENCE [LARGE SCALE GENOMIC DNA]</scope>
    <source>
        <strain evidence="2 3">CCGE525</strain>
    </source>
</reference>
<evidence type="ECO:0000313" key="3">
    <source>
        <dbReference type="Proteomes" id="UP000282195"/>
    </source>
</evidence>
<gene>
    <name evidence="2" type="ORF">CCGE525_03505</name>
</gene>
<sequence length="131" mass="15196">MHKESADTMSRDLYIKDMSMLVACDRVEGSKVFGSDGKQIGHIERLMMEKSDGRIAFIILSFGGFFGIGQDHYRLPWEKLRYDARIDGYRINMTKNDVEKACRFASKDDTLVHKDHGHKSHDYFGVPPYWM</sequence>
<evidence type="ECO:0000259" key="1">
    <source>
        <dbReference type="Pfam" id="PF05239"/>
    </source>
</evidence>
<dbReference type="Gene3D" id="2.30.30.240">
    <property type="entry name" value="PRC-barrel domain"/>
    <property type="match status" value="1"/>
</dbReference>
<dbReference type="SUPFAM" id="SSF50346">
    <property type="entry name" value="PRC-barrel domain"/>
    <property type="match status" value="1"/>
</dbReference>
<evidence type="ECO:0000313" key="2">
    <source>
        <dbReference type="EMBL" id="AYG57983.1"/>
    </source>
</evidence>
<dbReference type="AlphaFoldDB" id="A0A387FI04"/>
<protein>
    <submittedName>
        <fullName evidence="2">PRC-barrel domain containing protein</fullName>
    </submittedName>
</protein>
<feature type="domain" description="PRC-barrel" evidence="1">
    <location>
        <begin position="24"/>
        <end position="86"/>
    </location>
</feature>
<dbReference type="PANTHER" id="PTHR36505:SF1">
    <property type="entry name" value="BLR1072 PROTEIN"/>
    <property type="match status" value="1"/>
</dbReference>